<dbReference type="AlphaFoldDB" id="A0A975GML6"/>
<dbReference type="EMBL" id="CP061800">
    <property type="protein sequence ID" value="QTA87026.1"/>
    <property type="molecule type" value="Genomic_DNA"/>
</dbReference>
<dbReference type="InterPro" id="IPR035069">
    <property type="entry name" value="TTHA1013/TTHA0281-like"/>
</dbReference>
<sequence length="89" mass="10617">MQLNITIEVWKKKKWFVAKCPELDFISQGKTRDEARNNLLEVMEIQFEEMADMGTLEDYLAECGYERRTDMFVPLYKKIVSEQYSLRIA</sequence>
<dbReference type="KEGG" id="dmm:dnm_030530"/>
<dbReference type="SUPFAM" id="SSF143100">
    <property type="entry name" value="TTHA1013/TTHA0281-like"/>
    <property type="match status" value="1"/>
</dbReference>
<evidence type="ECO:0000313" key="2">
    <source>
        <dbReference type="Proteomes" id="UP000663722"/>
    </source>
</evidence>
<organism evidence="1 2">
    <name type="scientific">Desulfonema magnum</name>
    <dbReference type="NCBI Taxonomy" id="45655"/>
    <lineage>
        <taxon>Bacteria</taxon>
        <taxon>Pseudomonadati</taxon>
        <taxon>Thermodesulfobacteriota</taxon>
        <taxon>Desulfobacteria</taxon>
        <taxon>Desulfobacterales</taxon>
        <taxon>Desulfococcaceae</taxon>
        <taxon>Desulfonema</taxon>
    </lineage>
</organism>
<gene>
    <name evidence="1" type="ORF">dnm_030530</name>
</gene>
<evidence type="ECO:0008006" key="3">
    <source>
        <dbReference type="Google" id="ProtNLM"/>
    </source>
</evidence>
<accession>A0A975GML6</accession>
<proteinExistence type="predicted"/>
<evidence type="ECO:0000313" key="1">
    <source>
        <dbReference type="EMBL" id="QTA87026.1"/>
    </source>
</evidence>
<dbReference type="Gene3D" id="3.30.160.250">
    <property type="match status" value="1"/>
</dbReference>
<dbReference type="Proteomes" id="UP000663722">
    <property type="component" value="Chromosome"/>
</dbReference>
<reference evidence="1" key="1">
    <citation type="journal article" date="2021" name="Microb. Physiol.">
        <title>Proteogenomic Insights into the Physiology of Marine, Sulfate-Reducing, Filamentous Desulfonema limicola and Desulfonema magnum.</title>
        <authorList>
            <person name="Schnaars V."/>
            <person name="Wohlbrand L."/>
            <person name="Scheve S."/>
            <person name="Hinrichs C."/>
            <person name="Reinhardt R."/>
            <person name="Rabus R."/>
        </authorList>
    </citation>
    <scope>NUCLEOTIDE SEQUENCE</scope>
    <source>
        <strain evidence="1">4be13</strain>
    </source>
</reference>
<name>A0A975GML6_9BACT</name>
<dbReference type="RefSeq" id="WP_207682395.1">
    <property type="nucleotide sequence ID" value="NZ_CP061800.1"/>
</dbReference>
<protein>
    <recommendedName>
        <fullName evidence="3">Type II toxin-antitoxin system HicB family antitoxin</fullName>
    </recommendedName>
</protein>
<keyword evidence="2" id="KW-1185">Reference proteome</keyword>